<evidence type="ECO:0000313" key="3">
    <source>
        <dbReference type="EMBL" id="AVO43595.1"/>
    </source>
</evidence>
<feature type="domain" description="Antitoxin Xre-like helix-turn-helix" evidence="2">
    <location>
        <begin position="1"/>
        <end position="38"/>
    </location>
</feature>
<feature type="domain" description="Antitoxin Xre/MbcA/ParS-like toxin-binding" evidence="1">
    <location>
        <begin position="61"/>
        <end position="105"/>
    </location>
</feature>
<proteinExistence type="predicted"/>
<evidence type="ECO:0000259" key="1">
    <source>
        <dbReference type="Pfam" id="PF09722"/>
    </source>
</evidence>
<dbReference type="EMBL" id="CP027671">
    <property type="protein sequence ID" value="AVO43595.1"/>
    <property type="molecule type" value="Genomic_DNA"/>
</dbReference>
<name>A0A2S0N641_9BURK</name>
<dbReference type="InterPro" id="IPR046847">
    <property type="entry name" value="Xre-like_HTH"/>
</dbReference>
<dbReference type="GO" id="GO:0003677">
    <property type="term" value="F:DNA binding"/>
    <property type="evidence" value="ECO:0007669"/>
    <property type="project" value="InterPro"/>
</dbReference>
<protein>
    <submittedName>
        <fullName evidence="3">Uncharacterized protein</fullName>
    </submittedName>
</protein>
<keyword evidence="4" id="KW-1185">Reference proteome</keyword>
<dbReference type="KEGG" id="simp:C6571_19275"/>
<sequence>MGMPKDKLYITLGLPRASVQRKASQDKRLSPDASSRVLGMKRLIGQVQSIVEESGNLKGFDAAAWVATWLDQEAEVLGGQKPSKFMDTPEGQLLVSQLIARTQSGAYS</sequence>
<dbReference type="Pfam" id="PF09722">
    <property type="entry name" value="Xre_MbcA_ParS_C"/>
    <property type="match status" value="1"/>
</dbReference>
<evidence type="ECO:0000313" key="4">
    <source>
        <dbReference type="Proteomes" id="UP000239326"/>
    </source>
</evidence>
<evidence type="ECO:0000259" key="2">
    <source>
        <dbReference type="Pfam" id="PF20432"/>
    </source>
</evidence>
<dbReference type="Pfam" id="PF20432">
    <property type="entry name" value="Xre-like-HTH"/>
    <property type="match status" value="1"/>
</dbReference>
<geneLocation type="plasmid" evidence="3 4">
    <name>unnamed2</name>
</geneLocation>
<keyword evidence="3" id="KW-0614">Plasmid</keyword>
<reference evidence="3 4" key="1">
    <citation type="submission" date="2018-03" db="EMBL/GenBank/DDBJ databases">
        <title>Genome sequencing of Simplicispira sp.</title>
        <authorList>
            <person name="Kim S.-J."/>
            <person name="Heo J."/>
            <person name="Kwon S.-W."/>
        </authorList>
    </citation>
    <scope>NUCLEOTIDE SEQUENCE [LARGE SCALE GENOMIC DNA]</scope>
    <source>
        <strain evidence="3 4">SC1-8</strain>
        <plasmid evidence="3 4">unnamed2</plasmid>
    </source>
</reference>
<organism evidence="3 4">
    <name type="scientific">Simplicispira suum</name>
    <dbReference type="NCBI Taxonomy" id="2109915"/>
    <lineage>
        <taxon>Bacteria</taxon>
        <taxon>Pseudomonadati</taxon>
        <taxon>Pseudomonadota</taxon>
        <taxon>Betaproteobacteria</taxon>
        <taxon>Burkholderiales</taxon>
        <taxon>Comamonadaceae</taxon>
        <taxon>Simplicispira</taxon>
    </lineage>
</organism>
<dbReference type="InterPro" id="IPR024467">
    <property type="entry name" value="Xre/MbcA/ParS-like_toxin-bd"/>
</dbReference>
<gene>
    <name evidence="3" type="ORF">C6571_19275</name>
</gene>
<dbReference type="AlphaFoldDB" id="A0A2S0N641"/>
<dbReference type="OrthoDB" id="5918037at2"/>
<accession>A0A2S0N641</accession>
<dbReference type="Proteomes" id="UP000239326">
    <property type="component" value="Plasmid unnamed2"/>
</dbReference>